<organism evidence="1 2">
    <name type="scientific">Yersinia kristensenii</name>
    <dbReference type="NCBI Taxonomy" id="28152"/>
    <lineage>
        <taxon>Bacteria</taxon>
        <taxon>Pseudomonadati</taxon>
        <taxon>Pseudomonadota</taxon>
        <taxon>Gammaproteobacteria</taxon>
        <taxon>Enterobacterales</taxon>
        <taxon>Yersiniaceae</taxon>
        <taxon>Yersinia</taxon>
    </lineage>
</organism>
<gene>
    <name evidence="1" type="ORF">ERS008491_02690</name>
</gene>
<dbReference type="EMBL" id="CPYI01000010">
    <property type="protein sequence ID" value="CNE95056.1"/>
    <property type="molecule type" value="Genomic_DNA"/>
</dbReference>
<sequence>MAENKNNMVGCKLDDSQVGVLDELIKSGKAKTRSGAIQYLINLKLILE</sequence>
<dbReference type="AlphaFoldDB" id="A0A0T9LH63"/>
<dbReference type="Proteomes" id="UP000045824">
    <property type="component" value="Unassembled WGS sequence"/>
</dbReference>
<protein>
    <submittedName>
        <fullName evidence="1">Uncharacterized protein</fullName>
    </submittedName>
</protein>
<evidence type="ECO:0000313" key="2">
    <source>
        <dbReference type="Proteomes" id="UP000045824"/>
    </source>
</evidence>
<proteinExistence type="predicted"/>
<dbReference type="RefSeq" id="WP_203226687.1">
    <property type="nucleotide sequence ID" value="NZ_CAWMAB010000010.1"/>
</dbReference>
<name>A0A0T9LH63_YERKR</name>
<accession>A0A0T9LH63</accession>
<evidence type="ECO:0000313" key="1">
    <source>
        <dbReference type="EMBL" id="CNE95056.1"/>
    </source>
</evidence>
<reference evidence="1 2" key="1">
    <citation type="submission" date="2015-03" db="EMBL/GenBank/DDBJ databases">
        <authorList>
            <person name="Murphy D."/>
        </authorList>
    </citation>
    <scope>NUCLEOTIDE SEQUENCE [LARGE SCALE GENOMIC DNA]</scope>
    <source>
        <strain evidence="1 2">FCF326</strain>
    </source>
</reference>